<evidence type="ECO:0000313" key="16">
    <source>
        <dbReference type="EMBL" id="AIK96927.1"/>
    </source>
</evidence>
<feature type="transmembrane region" description="Helical" evidence="13">
    <location>
        <begin position="516"/>
        <end position="536"/>
    </location>
</feature>
<keyword evidence="9 13" id="KW-0472">Membrane</keyword>
<comment type="subcellular location">
    <subcellularLocation>
        <location evidence="1">Cell inner membrane</location>
        <topology evidence="1">Multi-pass membrane protein</topology>
    </subcellularLocation>
    <subcellularLocation>
        <location evidence="13">Cell membrane</location>
        <topology evidence="13">Multi-pass membrane protein</topology>
    </subcellularLocation>
</comment>
<reference evidence="16 17" key="1">
    <citation type="submission" date="2014-07" db="EMBL/GenBank/DDBJ databases">
        <title>Comparative genomic insights into amoeba endosymbionts belonging to the families of Holosporaceae and Candidatus Midichloriaceae within Rickettsiales.</title>
        <authorList>
            <person name="Wang Z."/>
            <person name="Wu M."/>
        </authorList>
    </citation>
    <scope>NUCLEOTIDE SEQUENCE [LARGE SCALE GENOMIC DNA]</scope>
    <source>
        <strain evidence="16">PRA3</strain>
    </source>
</reference>
<evidence type="ECO:0000256" key="10">
    <source>
        <dbReference type="ARBA" id="ARBA00023186"/>
    </source>
</evidence>
<evidence type="ECO:0000256" key="11">
    <source>
        <dbReference type="ARBA" id="ARBA00033245"/>
    </source>
</evidence>
<dbReference type="PANTHER" id="PTHR12428">
    <property type="entry name" value="OXA1"/>
    <property type="match status" value="1"/>
</dbReference>
<dbReference type="GO" id="GO:0051205">
    <property type="term" value="P:protein insertion into membrane"/>
    <property type="evidence" value="ECO:0007669"/>
    <property type="project" value="TreeGrafter"/>
</dbReference>
<dbReference type="Pfam" id="PF02096">
    <property type="entry name" value="60KD_IMP"/>
    <property type="match status" value="1"/>
</dbReference>
<dbReference type="GO" id="GO:0032977">
    <property type="term" value="F:membrane insertase activity"/>
    <property type="evidence" value="ECO:0007669"/>
    <property type="project" value="InterPro"/>
</dbReference>
<evidence type="ECO:0000256" key="9">
    <source>
        <dbReference type="ARBA" id="ARBA00023136"/>
    </source>
</evidence>
<evidence type="ECO:0000256" key="5">
    <source>
        <dbReference type="ARBA" id="ARBA00022475"/>
    </source>
</evidence>
<dbReference type="InterPro" id="IPR001708">
    <property type="entry name" value="YidC/ALB3/OXA1/COX18"/>
</dbReference>
<dbReference type="InterPro" id="IPR047196">
    <property type="entry name" value="YidC_ALB_C"/>
</dbReference>
<protein>
    <recommendedName>
        <fullName evidence="3 13">Membrane protein insertase YidC</fullName>
    </recommendedName>
    <alternativeName>
        <fullName evidence="12 13">Foldase YidC</fullName>
    </alternativeName>
    <alternativeName>
        <fullName evidence="11 13">Membrane integrase YidC</fullName>
    </alternativeName>
    <alternativeName>
        <fullName evidence="13">Membrane protein YidC</fullName>
    </alternativeName>
</protein>
<dbReference type="NCBIfam" id="NF002353">
    <property type="entry name" value="PRK01318.1-4"/>
    <property type="match status" value="1"/>
</dbReference>
<keyword evidence="6 13" id="KW-0812">Transmembrane</keyword>
<dbReference type="InterPro" id="IPR019998">
    <property type="entry name" value="Membr_insert_YidC"/>
</dbReference>
<feature type="domain" description="Membrane insertase YidC N-terminal" evidence="15">
    <location>
        <begin position="65"/>
        <end position="341"/>
    </location>
</feature>
<dbReference type="HOGENOM" id="CLU_016535_1_0_5"/>
<evidence type="ECO:0000313" key="17">
    <source>
        <dbReference type="Proteomes" id="UP000028926"/>
    </source>
</evidence>
<dbReference type="NCBIfam" id="TIGR03592">
    <property type="entry name" value="yidC_oxa1_cterm"/>
    <property type="match status" value="1"/>
</dbReference>
<dbReference type="CDD" id="cd20070">
    <property type="entry name" value="5TM_YidC_Alb3"/>
    <property type="match status" value="1"/>
</dbReference>
<evidence type="ECO:0000259" key="15">
    <source>
        <dbReference type="Pfam" id="PF14849"/>
    </source>
</evidence>
<keyword evidence="8 13" id="KW-1133">Transmembrane helix</keyword>
<comment type="function">
    <text evidence="13">Required for the insertion and/or proper folding and/or complex formation of integral membrane proteins into the membrane. Involved in integration of membrane proteins that insert both dependently and independently of the Sec translocase complex, as well as at least some lipoproteins. Aids folding of multispanning membrane proteins.</text>
</comment>
<evidence type="ECO:0000259" key="14">
    <source>
        <dbReference type="Pfam" id="PF02096"/>
    </source>
</evidence>
<evidence type="ECO:0000256" key="3">
    <source>
        <dbReference type="ARBA" id="ARBA00015325"/>
    </source>
</evidence>
<comment type="similarity">
    <text evidence="2 13">Belongs to the OXA1/ALB3/YidC family. Type 1 subfamily.</text>
</comment>
<evidence type="ECO:0000256" key="12">
    <source>
        <dbReference type="ARBA" id="ARBA00033342"/>
    </source>
</evidence>
<evidence type="ECO:0000256" key="6">
    <source>
        <dbReference type="ARBA" id="ARBA00022692"/>
    </source>
</evidence>
<dbReference type="OrthoDB" id="9780552at2"/>
<accession>A0A077AUU9</accession>
<dbReference type="RefSeq" id="WP_038465759.1">
    <property type="nucleotide sequence ID" value="NZ_CP008941.1"/>
</dbReference>
<dbReference type="PRINTS" id="PR01900">
    <property type="entry name" value="YIDCPROTEIN"/>
</dbReference>
<evidence type="ECO:0000256" key="8">
    <source>
        <dbReference type="ARBA" id="ARBA00022989"/>
    </source>
</evidence>
<keyword evidence="10 13" id="KW-0143">Chaperone</keyword>
<dbReference type="HAMAP" id="MF_01810">
    <property type="entry name" value="YidC_type1"/>
    <property type="match status" value="1"/>
</dbReference>
<dbReference type="CDD" id="cd19961">
    <property type="entry name" value="EcYidC-like_peri"/>
    <property type="match status" value="1"/>
</dbReference>
<dbReference type="Proteomes" id="UP000028926">
    <property type="component" value="Chromosome"/>
</dbReference>
<dbReference type="STRING" id="91604.ID47_09610"/>
<proteinExistence type="inferred from homology"/>
<dbReference type="PANTHER" id="PTHR12428:SF65">
    <property type="entry name" value="CYTOCHROME C OXIDASE ASSEMBLY PROTEIN COX18, MITOCHONDRIAL"/>
    <property type="match status" value="1"/>
</dbReference>
<dbReference type="Pfam" id="PF14849">
    <property type="entry name" value="YidC_periplas"/>
    <property type="match status" value="1"/>
</dbReference>
<gene>
    <name evidence="13" type="primary">yidC</name>
    <name evidence="16" type="ORF">ID47_09610</name>
</gene>
<dbReference type="Gene3D" id="2.70.98.90">
    <property type="match status" value="1"/>
</dbReference>
<evidence type="ECO:0000256" key="1">
    <source>
        <dbReference type="ARBA" id="ARBA00004429"/>
    </source>
</evidence>
<sequence>MNEQKNVIIAFLLSMAVLLGYNYFVETPKAKHQAEIAKQVAASTPVDTPKVEDLVGRDQALVGNRVKIKAPKVNGSINLIGSRFDDVTLADYHETTNSNSPEIVLLSPKKSKQAYFADFGWISGASQPMPTTETVWTASNSELTDTQPVVLTWNNGQGLHFTRTISIDDQYMFTVSDKVENKTANPFKVNAYGQITRLGKPKTGGYYILHEGPIGVLNGKLVEIDYDKLKDKGVEEYTSTGGWLGITDKYWLVSLIPDQKTTYQTKFREQTLNGVDRFMTETISPEYEIAAGQSLEVSQHLFAGAKNLRILDAYESKLGFDKFDLAVDFGIFYFLTKPLFYVLEYLNKLLGNIGVAILLLTVIFKVAMFPLANKSYRSMSRMKTLQPKMEALKQRYGADKMRLNQELMELYKKEKINPMAGCLPMVIQAPVFFCLYKVLFVTLEMRHAPFYGWIHDLSAPDPTSVFNLFGLLPFTPPSFLMIGAWPLIMGATMLLQQKLSPQPADSAQAKAMMIMPVMMTILLANFPAGLVIYWAWNNVLSIGQQWWIMRLEDQRTTVKAAS</sequence>
<dbReference type="KEGG" id="paca:ID47_09610"/>
<dbReference type="GO" id="GO:0005886">
    <property type="term" value="C:plasma membrane"/>
    <property type="evidence" value="ECO:0007669"/>
    <property type="project" value="UniProtKB-SubCell"/>
</dbReference>
<feature type="domain" description="Membrane insertase YidC/Oxa/ALB C-terminal" evidence="14">
    <location>
        <begin position="354"/>
        <end position="550"/>
    </location>
</feature>
<evidence type="ECO:0000256" key="2">
    <source>
        <dbReference type="ARBA" id="ARBA00010527"/>
    </source>
</evidence>
<feature type="transmembrane region" description="Helical" evidence="13">
    <location>
        <begin position="349"/>
        <end position="372"/>
    </location>
</feature>
<keyword evidence="4 13" id="KW-0813">Transport</keyword>
<dbReference type="PRINTS" id="PR00701">
    <property type="entry name" value="60KDINNERMP"/>
</dbReference>
<feature type="transmembrane region" description="Helical" evidence="13">
    <location>
        <begin position="6"/>
        <end position="24"/>
    </location>
</feature>
<dbReference type="InterPro" id="IPR028053">
    <property type="entry name" value="Membr_insert_YidC_N"/>
</dbReference>
<evidence type="ECO:0000256" key="13">
    <source>
        <dbReference type="HAMAP-Rule" id="MF_01810"/>
    </source>
</evidence>
<dbReference type="GO" id="GO:0015031">
    <property type="term" value="P:protein transport"/>
    <property type="evidence" value="ECO:0007669"/>
    <property type="project" value="UniProtKB-KW"/>
</dbReference>
<dbReference type="InterPro" id="IPR028055">
    <property type="entry name" value="YidC/Oxa/ALB_C"/>
</dbReference>
<organism evidence="16 17">
    <name type="scientific">Candidatus Odyssella acanthamoebae</name>
    <dbReference type="NCBI Taxonomy" id="91604"/>
    <lineage>
        <taxon>Bacteria</taxon>
        <taxon>Pseudomonadati</taxon>
        <taxon>Pseudomonadota</taxon>
        <taxon>Alphaproteobacteria</taxon>
        <taxon>Holosporales</taxon>
        <taxon>Candidatus Paracaedibacteraceae</taxon>
        <taxon>Candidatus Odyssella</taxon>
    </lineage>
</organism>
<comment type="subunit">
    <text evidence="13">Interacts with the Sec translocase complex via SecD. Specifically interacts with transmembrane segments of nascent integral membrane proteins during membrane integration.</text>
</comment>
<dbReference type="NCBIfam" id="TIGR03593">
    <property type="entry name" value="yidC_nterm"/>
    <property type="match status" value="1"/>
</dbReference>
<evidence type="ECO:0000256" key="4">
    <source>
        <dbReference type="ARBA" id="ARBA00022448"/>
    </source>
</evidence>
<name>A0A077AUU9_9PROT</name>
<dbReference type="AlphaFoldDB" id="A0A077AUU9"/>
<dbReference type="eggNOG" id="COG0706">
    <property type="taxonomic scope" value="Bacteria"/>
</dbReference>
<dbReference type="InterPro" id="IPR038221">
    <property type="entry name" value="YidC_periplasmic_sf"/>
</dbReference>
<dbReference type="EMBL" id="CP008941">
    <property type="protein sequence ID" value="AIK96927.1"/>
    <property type="molecule type" value="Genomic_DNA"/>
</dbReference>
<evidence type="ECO:0000256" key="7">
    <source>
        <dbReference type="ARBA" id="ARBA00022927"/>
    </source>
</evidence>
<keyword evidence="17" id="KW-1185">Reference proteome</keyword>
<feature type="transmembrane region" description="Helical" evidence="13">
    <location>
        <begin position="422"/>
        <end position="443"/>
    </location>
</feature>
<keyword evidence="7 13" id="KW-0653">Protein transport</keyword>
<keyword evidence="5 13" id="KW-1003">Cell membrane</keyword>